<keyword evidence="9" id="KW-1185">Reference proteome</keyword>
<evidence type="ECO:0000259" key="7">
    <source>
        <dbReference type="PROSITE" id="PS51821"/>
    </source>
</evidence>
<comment type="caution">
    <text evidence="8">The sequence shown here is derived from an EMBL/GenBank/DDBJ whole genome shotgun (WGS) entry which is preliminary data.</text>
</comment>
<feature type="compositionally biased region" description="Basic and acidic residues" evidence="6">
    <location>
        <begin position="313"/>
        <end position="322"/>
    </location>
</feature>
<evidence type="ECO:0000256" key="5">
    <source>
        <dbReference type="ARBA" id="ARBA00023242"/>
    </source>
</evidence>
<dbReference type="PROSITE" id="PS51821">
    <property type="entry name" value="VELVET"/>
    <property type="match status" value="1"/>
</dbReference>
<dbReference type="AlphaFoldDB" id="A0A8H3U0K5"/>
<dbReference type="InterPro" id="IPR037525">
    <property type="entry name" value="Velvet_dom"/>
</dbReference>
<evidence type="ECO:0000256" key="2">
    <source>
        <dbReference type="ARBA" id="ARBA00022969"/>
    </source>
</evidence>
<evidence type="ECO:0000256" key="4">
    <source>
        <dbReference type="ARBA" id="ARBA00023163"/>
    </source>
</evidence>
<evidence type="ECO:0000256" key="3">
    <source>
        <dbReference type="ARBA" id="ARBA00023015"/>
    </source>
</evidence>
<dbReference type="Proteomes" id="UP000620104">
    <property type="component" value="Unassembled WGS sequence"/>
</dbReference>
<accession>A0A8H3U0K5</accession>
<feature type="region of interest" description="Disordered" evidence="6">
    <location>
        <begin position="209"/>
        <end position="328"/>
    </location>
</feature>
<evidence type="ECO:0000313" key="9">
    <source>
        <dbReference type="Proteomes" id="UP000620104"/>
    </source>
</evidence>
<dbReference type="PANTHER" id="PTHR33572">
    <property type="entry name" value="SPORE DEVELOPMENT REGULATOR VOSA"/>
    <property type="match status" value="1"/>
</dbReference>
<organism evidence="8 9">
    <name type="scientific">Naganishia liquefaciens</name>
    <dbReference type="NCBI Taxonomy" id="104408"/>
    <lineage>
        <taxon>Eukaryota</taxon>
        <taxon>Fungi</taxon>
        <taxon>Dikarya</taxon>
        <taxon>Basidiomycota</taxon>
        <taxon>Agaricomycotina</taxon>
        <taxon>Tremellomycetes</taxon>
        <taxon>Filobasidiales</taxon>
        <taxon>Filobasidiaceae</taxon>
        <taxon>Naganishia</taxon>
    </lineage>
</organism>
<keyword evidence="5" id="KW-0539">Nucleus</keyword>
<keyword evidence="4" id="KW-0804">Transcription</keyword>
<dbReference type="InterPro" id="IPR021740">
    <property type="entry name" value="Velvet"/>
</dbReference>
<feature type="domain" description="Velvet" evidence="7">
    <location>
        <begin position="1"/>
        <end position="169"/>
    </location>
</feature>
<keyword evidence="2" id="KW-0749">Sporulation</keyword>
<keyword evidence="3" id="KW-0805">Transcription regulation</keyword>
<dbReference type="InterPro" id="IPR038491">
    <property type="entry name" value="Velvet_dom_sf"/>
</dbReference>
<gene>
    <name evidence="8" type="ORF">NliqN6_6660</name>
</gene>
<protein>
    <recommendedName>
        <fullName evidence="7">Velvet domain-containing protein</fullName>
    </recommendedName>
</protein>
<evidence type="ECO:0000256" key="6">
    <source>
        <dbReference type="SAM" id="MobiDB-lite"/>
    </source>
</evidence>
<dbReference type="GO" id="GO:0005634">
    <property type="term" value="C:nucleus"/>
    <property type="evidence" value="ECO:0007669"/>
    <property type="project" value="UniProtKB-SubCell"/>
</dbReference>
<dbReference type="PANTHER" id="PTHR33572:SF18">
    <property type="entry name" value="SPORE DEVELOPMENT REGULATOR VOSA"/>
    <property type="match status" value="1"/>
</dbReference>
<dbReference type="GO" id="GO:0030435">
    <property type="term" value="P:sporulation resulting in formation of a cellular spore"/>
    <property type="evidence" value="ECO:0007669"/>
    <property type="project" value="UniProtKB-KW"/>
</dbReference>
<dbReference type="OrthoDB" id="5599552at2759"/>
<feature type="compositionally biased region" description="Polar residues" evidence="6">
    <location>
        <begin position="293"/>
        <end position="312"/>
    </location>
</feature>
<name>A0A8H3U0K5_9TREE</name>
<dbReference type="Gene3D" id="2.60.40.3960">
    <property type="entry name" value="Velvet domain"/>
    <property type="match status" value="1"/>
</dbReference>
<sequence>METCVIEIRQNPCYACVSTLADNAPHYLEPAPVVEIRGIRSSAADPEQLAMSITLIDSKTGFELNTYRDRIGHPQPYLTGTVVSPTYHVRAEGGTQVQVFLFPEIKVWVAGRFRLRFSLFENYRDKMQLCHVTLSCVFPVHPSHAYPGKLAPTELDRALASQNVRQRIYKQPVIRRCKSPGSENTPPVVVPHPFMVLIPGLPLPPPLRKIPAKGEAKRRYASSTPASRCLTIPAQTRQRPSRPPSRMYERPALRLPEMLIETGSPSPPPSLDAVTDHRKADNAHGNNALADSAKTSPFPSTRPQPNISTSPERLSKTSDKMALRNLLT</sequence>
<dbReference type="EMBL" id="BLZA01000057">
    <property type="protein sequence ID" value="GHJ90258.1"/>
    <property type="molecule type" value="Genomic_DNA"/>
</dbReference>
<evidence type="ECO:0000256" key="1">
    <source>
        <dbReference type="ARBA" id="ARBA00004123"/>
    </source>
</evidence>
<dbReference type="Pfam" id="PF11754">
    <property type="entry name" value="Velvet"/>
    <property type="match status" value="1"/>
</dbReference>
<reference evidence="8" key="1">
    <citation type="submission" date="2020-07" db="EMBL/GenBank/DDBJ databases">
        <title>Draft Genome Sequence of a Deep-Sea Yeast, Naganishia (Cryptococcus) liquefaciens strain N6.</title>
        <authorList>
            <person name="Han Y.W."/>
            <person name="Kajitani R."/>
            <person name="Morimoto H."/>
            <person name="Parhat M."/>
            <person name="Tsubouchi H."/>
            <person name="Bakenova O."/>
            <person name="Ogata M."/>
            <person name="Argunhan B."/>
            <person name="Aoki R."/>
            <person name="Kajiwara S."/>
            <person name="Itoh T."/>
            <person name="Iwasaki H."/>
        </authorList>
    </citation>
    <scope>NUCLEOTIDE SEQUENCE</scope>
    <source>
        <strain evidence="8">N6</strain>
    </source>
</reference>
<comment type="subcellular location">
    <subcellularLocation>
        <location evidence="1">Nucleus</location>
    </subcellularLocation>
</comment>
<proteinExistence type="predicted"/>
<evidence type="ECO:0000313" key="8">
    <source>
        <dbReference type="EMBL" id="GHJ90258.1"/>
    </source>
</evidence>